<dbReference type="InterPro" id="IPR036514">
    <property type="entry name" value="SGNH_hydro_sf"/>
</dbReference>
<dbReference type="EMBL" id="CP010536">
    <property type="protein sequence ID" value="AJG19089.1"/>
    <property type="molecule type" value="Genomic_DNA"/>
</dbReference>
<dbReference type="STRING" id="68895.RR42_m1692"/>
<gene>
    <name evidence="1" type="ORF">RR42_m1692</name>
</gene>
<dbReference type="Gene3D" id="3.40.50.1110">
    <property type="entry name" value="SGNH hydrolase"/>
    <property type="match status" value="1"/>
</dbReference>
<dbReference type="GO" id="GO:0016788">
    <property type="term" value="F:hydrolase activity, acting on ester bonds"/>
    <property type="evidence" value="ECO:0007669"/>
    <property type="project" value="UniProtKB-ARBA"/>
</dbReference>
<keyword evidence="2" id="KW-1185">Reference proteome</keyword>
<sequence>MPMSFPQKRPSRVQNWARSFNKLRDPYGVMASPPTITLGGSSSAINAFTSGNVSHRFDNVSLRHSGCVVINDGTNRGVGTGTTFADGSNQANNSPIRTCFVTDEPVFEACFRGTQFGQVGITVRDLLGGDQYAAKTRAISLPNSGNPCYVKFDFGDAANTRTYTLAQISKSAGGSGYAVGDQITLAGGTGTAAVLNVIQVSSGAVSLVEVLNIGAYTVVPTGTISQASTTGSGTGATFVSPIWLAAYATRRLREIEVIWHGSGLKLYGINVRSQGSILPYPAPPNQPILAQIGDSISSLTYGNYAGEHMGYIMAQRLGMADRCKVNAIGGTGWATVNSAVTPNGPAWSDDKRIADFVAMNADVYVFWGSQNDAAAGSSVVTAAVTKVLSALRANNPDCYLIGLGPIVASGAAATTLSSAIAAGFAAQDQTRTAYIDSTAEGWLMTTSTGKATAETGVGNWDFYVASDGAHPGGLGRDYLNYLASLRVATTLQSLVGT</sequence>
<proteinExistence type="predicted"/>
<name>A0A0C4YA15_9BURK</name>
<evidence type="ECO:0008006" key="3">
    <source>
        <dbReference type="Google" id="ProtNLM"/>
    </source>
</evidence>
<evidence type="ECO:0000313" key="2">
    <source>
        <dbReference type="Proteomes" id="UP000031843"/>
    </source>
</evidence>
<accession>A0A0C4YA15</accession>
<dbReference type="SUPFAM" id="SSF52266">
    <property type="entry name" value="SGNH hydrolase"/>
    <property type="match status" value="1"/>
</dbReference>
<organism evidence="1 2">
    <name type="scientific">Cupriavidus basilensis</name>
    <dbReference type="NCBI Taxonomy" id="68895"/>
    <lineage>
        <taxon>Bacteria</taxon>
        <taxon>Pseudomonadati</taxon>
        <taxon>Pseudomonadota</taxon>
        <taxon>Betaproteobacteria</taxon>
        <taxon>Burkholderiales</taxon>
        <taxon>Burkholderiaceae</taxon>
        <taxon>Cupriavidus</taxon>
    </lineage>
</organism>
<reference evidence="1 2" key="1">
    <citation type="journal article" date="2015" name="Genome Announc.">
        <title>Complete Genome Sequence of Cupriavidus basilensis 4G11, Isolated from the Oak Ridge Field Research Center Site.</title>
        <authorList>
            <person name="Ray J."/>
            <person name="Waters R.J."/>
            <person name="Skerker J.M."/>
            <person name="Kuehl J.V."/>
            <person name="Price M.N."/>
            <person name="Huang J."/>
            <person name="Chakraborty R."/>
            <person name="Arkin A.P."/>
            <person name="Deutschbauer A."/>
        </authorList>
    </citation>
    <scope>NUCLEOTIDE SEQUENCE [LARGE SCALE GENOMIC DNA]</scope>
    <source>
        <strain evidence="1">4G11</strain>
    </source>
</reference>
<dbReference type="AlphaFoldDB" id="A0A0C4YA15"/>
<evidence type="ECO:0000313" key="1">
    <source>
        <dbReference type="EMBL" id="AJG19089.1"/>
    </source>
</evidence>
<dbReference type="KEGG" id="cbw:RR42_m1692"/>
<dbReference type="Proteomes" id="UP000031843">
    <property type="component" value="Chromosome main"/>
</dbReference>
<protein>
    <recommendedName>
        <fullName evidence="3">SGNH/GDSL hydrolase family protein</fullName>
    </recommendedName>
</protein>